<dbReference type="OrthoDB" id="7023490at2"/>
<accession>A0A1H2E991</accession>
<dbReference type="STRING" id="1434072.SAMN05216210_0472"/>
<evidence type="ECO:0000313" key="4">
    <source>
        <dbReference type="Proteomes" id="UP000243924"/>
    </source>
</evidence>
<dbReference type="Proteomes" id="UP000243924">
    <property type="component" value="Chromosome I"/>
</dbReference>
<dbReference type="Gene3D" id="1.10.3210.10">
    <property type="entry name" value="Hypothetical protein af1432"/>
    <property type="match status" value="1"/>
</dbReference>
<feature type="domain" description="HDOD" evidence="2">
    <location>
        <begin position="27"/>
        <end position="219"/>
    </location>
</feature>
<organism evidence="3 4">
    <name type="scientific">Halopseudomonas salegens</name>
    <dbReference type="NCBI Taxonomy" id="1434072"/>
    <lineage>
        <taxon>Bacteria</taxon>
        <taxon>Pseudomonadati</taxon>
        <taxon>Pseudomonadota</taxon>
        <taxon>Gammaproteobacteria</taxon>
        <taxon>Pseudomonadales</taxon>
        <taxon>Pseudomonadaceae</taxon>
        <taxon>Halopseudomonas</taxon>
    </lineage>
</organism>
<evidence type="ECO:0000256" key="1">
    <source>
        <dbReference type="SAM" id="MobiDB-lite"/>
    </source>
</evidence>
<dbReference type="InterPro" id="IPR013976">
    <property type="entry name" value="HDOD"/>
</dbReference>
<name>A0A1H2E991_9GAMM</name>
<gene>
    <name evidence="3" type="ORF">SAMN05216210_0472</name>
</gene>
<keyword evidence="4" id="KW-1185">Reference proteome</keyword>
<protein>
    <recommendedName>
        <fullName evidence="2">HDOD domain-containing protein</fullName>
    </recommendedName>
</protein>
<evidence type="ECO:0000259" key="2">
    <source>
        <dbReference type="PROSITE" id="PS51833"/>
    </source>
</evidence>
<dbReference type="SUPFAM" id="SSF55781">
    <property type="entry name" value="GAF domain-like"/>
    <property type="match status" value="1"/>
</dbReference>
<feature type="region of interest" description="Disordered" evidence="1">
    <location>
        <begin position="346"/>
        <end position="366"/>
    </location>
</feature>
<reference evidence="4" key="1">
    <citation type="submission" date="2016-10" db="EMBL/GenBank/DDBJ databases">
        <authorList>
            <person name="Varghese N."/>
            <person name="Submissions S."/>
        </authorList>
    </citation>
    <scope>NUCLEOTIDE SEQUENCE [LARGE SCALE GENOMIC DNA]</scope>
    <source>
        <strain evidence="4">CECT 8338</strain>
    </source>
</reference>
<dbReference type="RefSeq" id="WP_157719060.1">
    <property type="nucleotide sequence ID" value="NZ_LT629787.1"/>
</dbReference>
<dbReference type="EMBL" id="LT629787">
    <property type="protein sequence ID" value="SDT91623.1"/>
    <property type="molecule type" value="Genomic_DNA"/>
</dbReference>
<sequence length="538" mass="59728">MRPDQAQQTANAPSIGQMSRILSAVRLPIDQQQRDRLIKRLDDNMLSFTELSNSILQVPVAALTICRAAGEAVRRRDGDVLNLEQACNLLGTQRIGQLLRELPLQPLAEQPLGFRQMLSISEHALTQARGLFGQRMARLWQELALACLLFMSPSWVLVYRHPELFREWEAWHLGANAGKGRPPTQLLGSEQLLKLSQQLVEDWNLPLWIRQGYRSLIDSRRLMVKALHIARDSEHPHDQQMALDADTRLLRWLTRPDNSLLMANGIAVGAHHDWYAQHTLRWQQFTALYLGCSLAEAQTASHQHAVSSAQDNHSAQPGLWLPAQALLWPPNTCRQPTSFGPLTARTPAASKAPARKGTAKPVAAGTPGADAALWRRQCILLEQVPSPFKDLPSLLNSGLLALHQGLGIPACWVALYNGRKQQLVITAAQHTDNDRRCLGAELGNARQNNWDWLRSSPCLDLDPQAQQQLSNRLPASLKTLLANQPAHLLPLLSNDRLIGLLVVHSGGRLLSGKRLQALHKTAACLSQALVTFSSKRQA</sequence>
<evidence type="ECO:0000313" key="3">
    <source>
        <dbReference type="EMBL" id="SDT91623.1"/>
    </source>
</evidence>
<dbReference type="PROSITE" id="PS51833">
    <property type="entry name" value="HDOD"/>
    <property type="match status" value="1"/>
</dbReference>
<dbReference type="SUPFAM" id="SSF109604">
    <property type="entry name" value="HD-domain/PDEase-like"/>
    <property type="match status" value="1"/>
</dbReference>
<proteinExistence type="predicted"/>
<dbReference type="AlphaFoldDB" id="A0A1H2E991"/>